<keyword evidence="1" id="KW-0472">Membrane</keyword>
<dbReference type="EMBL" id="MHMQ01000015">
    <property type="protein sequence ID" value="OGZ30678.1"/>
    <property type="molecule type" value="Genomic_DNA"/>
</dbReference>
<dbReference type="Pfam" id="PF06182">
    <property type="entry name" value="ABC2_membrane_6"/>
    <property type="match status" value="1"/>
</dbReference>
<reference evidence="2 3" key="1">
    <citation type="journal article" date="2016" name="Nat. Commun.">
        <title>Thousands of microbial genomes shed light on interconnected biogeochemical processes in an aquifer system.</title>
        <authorList>
            <person name="Anantharaman K."/>
            <person name="Brown C.T."/>
            <person name="Hug L.A."/>
            <person name="Sharon I."/>
            <person name="Castelle C.J."/>
            <person name="Probst A.J."/>
            <person name="Thomas B.C."/>
            <person name="Singh A."/>
            <person name="Wilkins M.J."/>
            <person name="Karaoz U."/>
            <person name="Brodie E.L."/>
            <person name="Williams K.H."/>
            <person name="Hubbard S.S."/>
            <person name="Banfield J.F."/>
        </authorList>
    </citation>
    <scope>NUCLEOTIDE SEQUENCE [LARGE SCALE GENOMIC DNA]</scope>
</reference>
<feature type="transmembrane region" description="Helical" evidence="1">
    <location>
        <begin position="141"/>
        <end position="170"/>
    </location>
</feature>
<evidence type="ECO:0000313" key="3">
    <source>
        <dbReference type="Proteomes" id="UP000177486"/>
    </source>
</evidence>
<feature type="transmembrane region" description="Helical" evidence="1">
    <location>
        <begin position="60"/>
        <end position="78"/>
    </location>
</feature>
<feature type="transmembrane region" description="Helical" evidence="1">
    <location>
        <begin position="191"/>
        <end position="213"/>
    </location>
</feature>
<dbReference type="PANTHER" id="PTHR36832:SF1">
    <property type="entry name" value="SLR1174 PROTEIN"/>
    <property type="match status" value="1"/>
</dbReference>
<accession>A0A1G2EZG3</accession>
<organism evidence="2 3">
    <name type="scientific">Candidatus Niyogibacteria bacterium RIFCSPLOWO2_01_FULL_45_48</name>
    <dbReference type="NCBI Taxonomy" id="1801724"/>
    <lineage>
        <taxon>Bacteria</taxon>
        <taxon>Candidatus Niyogiibacteriota</taxon>
    </lineage>
</organism>
<dbReference type="InterPro" id="IPR010390">
    <property type="entry name" value="ABC-2_transporter-like"/>
</dbReference>
<comment type="caution">
    <text evidence="2">The sequence shown here is derived from an EMBL/GenBank/DDBJ whole genome shotgun (WGS) entry which is preliminary data.</text>
</comment>
<feature type="transmembrane region" description="Helical" evidence="1">
    <location>
        <begin position="233"/>
        <end position="253"/>
    </location>
</feature>
<keyword evidence="1" id="KW-0812">Transmembrane</keyword>
<sequence>MHKYLALIRANWQRALTYRSTILGYRVGEIAEMLFILVLWTSVYSASGENVLRGFTLREMITYFLIGNLFNMVVRSFASERIANDIKHGRLSTYLVRPISYLAANFMRQFASLATLISVITQLILITLFFLPVIIFNTDALYLGIIALMAIFAFVIEFMISYLVGLIAFWTDETDGISSSIDRIKRIFSGGLFPISFLPEVFAQISFLLPFGYSLFVPAQLYLKKMDISTGLYGIFVQAVWIVILYGIIAFVWKRGLKRYESVGI</sequence>
<evidence type="ECO:0008006" key="4">
    <source>
        <dbReference type="Google" id="ProtNLM"/>
    </source>
</evidence>
<evidence type="ECO:0000313" key="2">
    <source>
        <dbReference type="EMBL" id="OGZ30678.1"/>
    </source>
</evidence>
<dbReference type="AlphaFoldDB" id="A0A1G2EZG3"/>
<keyword evidence="1" id="KW-1133">Transmembrane helix</keyword>
<feature type="transmembrane region" description="Helical" evidence="1">
    <location>
        <begin position="110"/>
        <end position="135"/>
    </location>
</feature>
<protein>
    <recommendedName>
        <fullName evidence="4">ABC transporter permease</fullName>
    </recommendedName>
</protein>
<evidence type="ECO:0000256" key="1">
    <source>
        <dbReference type="SAM" id="Phobius"/>
    </source>
</evidence>
<feature type="transmembrane region" description="Helical" evidence="1">
    <location>
        <begin position="21"/>
        <end position="40"/>
    </location>
</feature>
<gene>
    <name evidence="2" type="ORF">A2931_02050</name>
</gene>
<name>A0A1G2EZG3_9BACT</name>
<dbReference type="PANTHER" id="PTHR36832">
    <property type="entry name" value="SLR1174 PROTEIN-RELATED"/>
    <property type="match status" value="1"/>
</dbReference>
<proteinExistence type="predicted"/>
<dbReference type="Proteomes" id="UP000177486">
    <property type="component" value="Unassembled WGS sequence"/>
</dbReference>